<sequence length="105" mass="12693">MKIIWTDFAIENLKIIFEYYAEKANKKVAHKIRKQILHSTRQLIQNPKSGQIELYLEKLNDQYRYILSKNFKIIYKVNGNYIVISDIFDTRQNPIKMIDDQRNKK</sequence>
<protein>
    <submittedName>
        <fullName evidence="2">Plasmid stabilization system protein ParE</fullName>
    </submittedName>
</protein>
<accession>A0ABY1NME7</accession>
<dbReference type="InterPro" id="IPR007712">
    <property type="entry name" value="RelE/ParE_toxin"/>
</dbReference>
<gene>
    <name evidence="2" type="ORF">SAMN06264346_102316</name>
</gene>
<dbReference type="Gene3D" id="3.30.2310.20">
    <property type="entry name" value="RelE-like"/>
    <property type="match status" value="1"/>
</dbReference>
<keyword evidence="3" id="KW-1185">Reference proteome</keyword>
<evidence type="ECO:0000313" key="3">
    <source>
        <dbReference type="Proteomes" id="UP001157960"/>
    </source>
</evidence>
<evidence type="ECO:0000313" key="2">
    <source>
        <dbReference type="EMBL" id="SMP11422.1"/>
    </source>
</evidence>
<dbReference type="Proteomes" id="UP001157960">
    <property type="component" value="Unassembled WGS sequence"/>
</dbReference>
<dbReference type="SUPFAM" id="SSF143011">
    <property type="entry name" value="RelE-like"/>
    <property type="match status" value="1"/>
</dbReference>
<dbReference type="InterPro" id="IPR035093">
    <property type="entry name" value="RelE/ParE_toxin_dom_sf"/>
</dbReference>
<dbReference type="RefSeq" id="WP_283421356.1">
    <property type="nucleotide sequence ID" value="NZ_FXTZ01000002.1"/>
</dbReference>
<evidence type="ECO:0000256" key="1">
    <source>
        <dbReference type="ARBA" id="ARBA00022649"/>
    </source>
</evidence>
<proteinExistence type="predicted"/>
<dbReference type="Pfam" id="PF05016">
    <property type="entry name" value="ParE_toxin"/>
    <property type="match status" value="1"/>
</dbReference>
<reference evidence="2 3" key="1">
    <citation type="submission" date="2017-05" db="EMBL/GenBank/DDBJ databases">
        <authorList>
            <person name="Varghese N."/>
            <person name="Submissions S."/>
        </authorList>
    </citation>
    <scope>NUCLEOTIDE SEQUENCE [LARGE SCALE GENOMIC DNA]</scope>
    <source>
        <strain evidence="2 3">DSM 28214</strain>
    </source>
</reference>
<organism evidence="2 3">
    <name type="scientific">Chryseobacterium profundimaris</name>
    <dbReference type="NCBI Taxonomy" id="1387275"/>
    <lineage>
        <taxon>Bacteria</taxon>
        <taxon>Pseudomonadati</taxon>
        <taxon>Bacteroidota</taxon>
        <taxon>Flavobacteriia</taxon>
        <taxon>Flavobacteriales</taxon>
        <taxon>Weeksellaceae</taxon>
        <taxon>Chryseobacterium group</taxon>
        <taxon>Chryseobacterium</taxon>
    </lineage>
</organism>
<dbReference type="EMBL" id="FXTZ01000002">
    <property type="protein sequence ID" value="SMP11422.1"/>
    <property type="molecule type" value="Genomic_DNA"/>
</dbReference>
<comment type="caution">
    <text evidence="2">The sequence shown here is derived from an EMBL/GenBank/DDBJ whole genome shotgun (WGS) entry which is preliminary data.</text>
</comment>
<name>A0ABY1NME7_9FLAO</name>
<keyword evidence="1" id="KW-1277">Toxin-antitoxin system</keyword>